<feature type="signal peptide" evidence="1">
    <location>
        <begin position="1"/>
        <end position="39"/>
    </location>
</feature>
<proteinExistence type="predicted"/>
<protein>
    <submittedName>
        <fullName evidence="3">Pilus assembly protein CpaB</fullName>
    </submittedName>
</protein>
<evidence type="ECO:0000313" key="3">
    <source>
        <dbReference type="EMBL" id="TNC46049.1"/>
    </source>
</evidence>
<organism evidence="3 4">
    <name type="scientific">Mumia zhuanghuii</name>
    <dbReference type="NCBI Taxonomy" id="2585211"/>
    <lineage>
        <taxon>Bacteria</taxon>
        <taxon>Bacillati</taxon>
        <taxon>Actinomycetota</taxon>
        <taxon>Actinomycetes</taxon>
        <taxon>Propionibacteriales</taxon>
        <taxon>Nocardioidaceae</taxon>
        <taxon>Mumia</taxon>
    </lineage>
</organism>
<reference evidence="3 4" key="1">
    <citation type="submission" date="2019-05" db="EMBL/GenBank/DDBJ databases">
        <title>Mumia sp. nov., isolated from the intestinal contents of plateau pika (Ochotona curzoniae) in the Qinghai-Tibet plateau of China.</title>
        <authorList>
            <person name="Tian Z."/>
        </authorList>
    </citation>
    <scope>NUCLEOTIDE SEQUENCE [LARGE SCALE GENOMIC DNA]</scope>
    <source>
        <strain evidence="4">527</strain>
    </source>
</reference>
<name>A0A5C4MK08_9ACTN</name>
<evidence type="ECO:0000259" key="2">
    <source>
        <dbReference type="SMART" id="SM00858"/>
    </source>
</evidence>
<accession>A0A5C4MK08</accession>
<dbReference type="InterPro" id="IPR013974">
    <property type="entry name" value="SAF"/>
</dbReference>
<dbReference type="RefSeq" id="WP_139106044.1">
    <property type="nucleotide sequence ID" value="NZ_VDFR01000062.1"/>
</dbReference>
<feature type="chain" id="PRO_5023094841" evidence="1">
    <location>
        <begin position="40"/>
        <end position="207"/>
    </location>
</feature>
<dbReference type="AlphaFoldDB" id="A0A5C4MK08"/>
<dbReference type="Pfam" id="PF08666">
    <property type="entry name" value="SAF"/>
    <property type="match status" value="1"/>
</dbReference>
<dbReference type="Proteomes" id="UP000306740">
    <property type="component" value="Unassembled WGS sequence"/>
</dbReference>
<sequence length="207" mass="21017">MADLRAPRALTSLHRRVRAHRRPLAAVCAAAAVVVAVQAARPEPGPTLSVLVATGPVASGSRITPDDVEVAAIPADLVPDGALRAHDETHGRVVAAPLPRGGVLTELSFVGPGLLEGYPRGTALVSVRVADAATVGPVRVGDSVDVVGTDPRGAAAPRVLARRAQVAALPGEEGDDRAVLVLAVDAEIARTLSGAAVTWHLAVTVVL</sequence>
<dbReference type="CDD" id="cd11614">
    <property type="entry name" value="SAF_CpaB_FlgA_like"/>
    <property type="match status" value="1"/>
</dbReference>
<evidence type="ECO:0000256" key="1">
    <source>
        <dbReference type="SAM" id="SignalP"/>
    </source>
</evidence>
<comment type="caution">
    <text evidence="3">The sequence shown here is derived from an EMBL/GenBank/DDBJ whole genome shotgun (WGS) entry which is preliminary data.</text>
</comment>
<keyword evidence="1" id="KW-0732">Signal</keyword>
<dbReference type="EMBL" id="VDFR01000062">
    <property type="protein sequence ID" value="TNC46049.1"/>
    <property type="molecule type" value="Genomic_DNA"/>
</dbReference>
<dbReference type="SMART" id="SM00858">
    <property type="entry name" value="SAF"/>
    <property type="match status" value="1"/>
</dbReference>
<feature type="domain" description="SAF" evidence="2">
    <location>
        <begin position="48"/>
        <end position="110"/>
    </location>
</feature>
<evidence type="ECO:0000313" key="4">
    <source>
        <dbReference type="Proteomes" id="UP000306740"/>
    </source>
</evidence>
<gene>
    <name evidence="3" type="ORF">FHE65_13950</name>
</gene>
<dbReference type="OrthoDB" id="4808509at2"/>